<evidence type="ECO:0000313" key="1">
    <source>
        <dbReference type="EMBL" id="KAF9503909.1"/>
    </source>
</evidence>
<gene>
    <name evidence="1" type="ORF">BS47DRAFT_735648</name>
</gene>
<accession>A0A9P6AEW2</accession>
<dbReference type="EMBL" id="MU129286">
    <property type="protein sequence ID" value="KAF9503909.1"/>
    <property type="molecule type" value="Genomic_DNA"/>
</dbReference>
<comment type="caution">
    <text evidence="1">The sequence shown here is derived from an EMBL/GenBank/DDBJ whole genome shotgun (WGS) entry which is preliminary data.</text>
</comment>
<dbReference type="Proteomes" id="UP000886523">
    <property type="component" value="Unassembled WGS sequence"/>
</dbReference>
<dbReference type="OrthoDB" id="3260094at2759"/>
<name>A0A9P6AEW2_9AGAM</name>
<proteinExistence type="predicted"/>
<sequence length="145" mass="16226">MNWMTMCGSVYEVDEHGKEMGDPIVLKDIWIDHGRMREGAILAQLYEDADEEDKKLVKKHFLTTICHGDVLIEPSVADDTRDLMRGLKTTPDSVFNLQEKPSMDLKHKVASGLQSLRANESASCSASKPDLLAQDTLPHRFQGEG</sequence>
<keyword evidence="2" id="KW-1185">Reference proteome</keyword>
<dbReference type="AlphaFoldDB" id="A0A9P6AEW2"/>
<evidence type="ECO:0000313" key="2">
    <source>
        <dbReference type="Proteomes" id="UP000886523"/>
    </source>
</evidence>
<protein>
    <submittedName>
        <fullName evidence="1">Uncharacterized protein</fullName>
    </submittedName>
</protein>
<organism evidence="1 2">
    <name type="scientific">Hydnum rufescens UP504</name>
    <dbReference type="NCBI Taxonomy" id="1448309"/>
    <lineage>
        <taxon>Eukaryota</taxon>
        <taxon>Fungi</taxon>
        <taxon>Dikarya</taxon>
        <taxon>Basidiomycota</taxon>
        <taxon>Agaricomycotina</taxon>
        <taxon>Agaricomycetes</taxon>
        <taxon>Cantharellales</taxon>
        <taxon>Hydnaceae</taxon>
        <taxon>Hydnum</taxon>
    </lineage>
</organism>
<reference evidence="1" key="1">
    <citation type="journal article" date="2020" name="Nat. Commun.">
        <title>Large-scale genome sequencing of mycorrhizal fungi provides insights into the early evolution of symbiotic traits.</title>
        <authorList>
            <person name="Miyauchi S."/>
            <person name="Kiss E."/>
            <person name="Kuo A."/>
            <person name="Drula E."/>
            <person name="Kohler A."/>
            <person name="Sanchez-Garcia M."/>
            <person name="Morin E."/>
            <person name="Andreopoulos B."/>
            <person name="Barry K.W."/>
            <person name="Bonito G."/>
            <person name="Buee M."/>
            <person name="Carver A."/>
            <person name="Chen C."/>
            <person name="Cichocki N."/>
            <person name="Clum A."/>
            <person name="Culley D."/>
            <person name="Crous P.W."/>
            <person name="Fauchery L."/>
            <person name="Girlanda M."/>
            <person name="Hayes R.D."/>
            <person name="Keri Z."/>
            <person name="LaButti K."/>
            <person name="Lipzen A."/>
            <person name="Lombard V."/>
            <person name="Magnuson J."/>
            <person name="Maillard F."/>
            <person name="Murat C."/>
            <person name="Nolan M."/>
            <person name="Ohm R.A."/>
            <person name="Pangilinan J."/>
            <person name="Pereira M.F."/>
            <person name="Perotto S."/>
            <person name="Peter M."/>
            <person name="Pfister S."/>
            <person name="Riley R."/>
            <person name="Sitrit Y."/>
            <person name="Stielow J.B."/>
            <person name="Szollosi G."/>
            <person name="Zifcakova L."/>
            <person name="Stursova M."/>
            <person name="Spatafora J.W."/>
            <person name="Tedersoo L."/>
            <person name="Vaario L.M."/>
            <person name="Yamada A."/>
            <person name="Yan M."/>
            <person name="Wang P."/>
            <person name="Xu J."/>
            <person name="Bruns T."/>
            <person name="Baldrian P."/>
            <person name="Vilgalys R."/>
            <person name="Dunand C."/>
            <person name="Henrissat B."/>
            <person name="Grigoriev I.V."/>
            <person name="Hibbett D."/>
            <person name="Nagy L.G."/>
            <person name="Martin F.M."/>
        </authorList>
    </citation>
    <scope>NUCLEOTIDE SEQUENCE</scope>
    <source>
        <strain evidence="1">UP504</strain>
    </source>
</reference>